<dbReference type="AlphaFoldDB" id="A0A3N2Q840"/>
<keyword evidence="3" id="KW-0274">FAD</keyword>
<dbReference type="STRING" id="1314773.A0A3N2Q840"/>
<dbReference type="SUPFAM" id="SSF56176">
    <property type="entry name" value="FAD-binding/transporter-associated domain-like"/>
    <property type="match status" value="1"/>
</dbReference>
<keyword evidence="4" id="KW-0560">Oxidoreductase</keyword>
<dbReference type="PANTHER" id="PTHR42973">
    <property type="entry name" value="BINDING OXIDOREDUCTASE, PUTATIVE (AFU_ORTHOLOGUE AFUA_1G17690)-RELATED"/>
    <property type="match status" value="1"/>
</dbReference>
<evidence type="ECO:0000256" key="4">
    <source>
        <dbReference type="ARBA" id="ARBA00023002"/>
    </source>
</evidence>
<dbReference type="InterPro" id="IPR050416">
    <property type="entry name" value="FAD-linked_Oxidoreductase"/>
</dbReference>
<dbReference type="InterPro" id="IPR016166">
    <property type="entry name" value="FAD-bd_PCMH"/>
</dbReference>
<evidence type="ECO:0000313" key="6">
    <source>
        <dbReference type="EMBL" id="ROT42886.1"/>
    </source>
</evidence>
<comment type="similarity">
    <text evidence="1">Belongs to the oxygen-dependent FAD-linked oxidoreductase family.</text>
</comment>
<feature type="domain" description="FAD-binding PCMH-type" evidence="5">
    <location>
        <begin position="43"/>
        <end position="223"/>
    </location>
</feature>
<dbReference type="Proteomes" id="UP000272025">
    <property type="component" value="Unassembled WGS sequence"/>
</dbReference>
<evidence type="ECO:0000256" key="3">
    <source>
        <dbReference type="ARBA" id="ARBA00022827"/>
    </source>
</evidence>
<evidence type="ECO:0000256" key="1">
    <source>
        <dbReference type="ARBA" id="ARBA00005466"/>
    </source>
</evidence>
<dbReference type="Pfam" id="PF01565">
    <property type="entry name" value="FAD_binding_4"/>
    <property type="match status" value="1"/>
</dbReference>
<dbReference type="PANTHER" id="PTHR42973:SF22">
    <property type="entry name" value="FAD-BINDING PCMH-TYPE DOMAIN-CONTAINING PROTEIN-RELATED"/>
    <property type="match status" value="1"/>
</dbReference>
<evidence type="ECO:0000256" key="2">
    <source>
        <dbReference type="ARBA" id="ARBA00022630"/>
    </source>
</evidence>
<dbReference type="InterPro" id="IPR036318">
    <property type="entry name" value="FAD-bd_PCMH-like_sf"/>
</dbReference>
<dbReference type="GeneID" id="39581074"/>
<dbReference type="GO" id="GO:0071949">
    <property type="term" value="F:FAD binding"/>
    <property type="evidence" value="ECO:0007669"/>
    <property type="project" value="InterPro"/>
</dbReference>
<protein>
    <submittedName>
        <fullName evidence="6">Putative oxidoreductase</fullName>
    </submittedName>
</protein>
<dbReference type="EMBL" id="ML119051">
    <property type="protein sequence ID" value="ROT42886.1"/>
    <property type="molecule type" value="Genomic_DNA"/>
</dbReference>
<evidence type="ECO:0000259" key="5">
    <source>
        <dbReference type="PROSITE" id="PS51387"/>
    </source>
</evidence>
<dbReference type="InterPro" id="IPR016167">
    <property type="entry name" value="FAD-bd_PCMH_sub1"/>
</dbReference>
<dbReference type="RefSeq" id="XP_028470692.1">
    <property type="nucleotide sequence ID" value="XM_028612596.1"/>
</dbReference>
<dbReference type="Gene3D" id="3.40.462.20">
    <property type="match status" value="1"/>
</dbReference>
<accession>A0A3N2Q840</accession>
<evidence type="ECO:0000313" key="7">
    <source>
        <dbReference type="Proteomes" id="UP000272025"/>
    </source>
</evidence>
<dbReference type="Pfam" id="PF08031">
    <property type="entry name" value="BBE"/>
    <property type="match status" value="1"/>
</dbReference>
<gene>
    <name evidence="6" type="ORF">SODALDRAFT_336456</name>
</gene>
<name>A0A3N2Q840_SODAK</name>
<keyword evidence="2" id="KW-0285">Flavoprotein</keyword>
<dbReference type="GO" id="GO:0016491">
    <property type="term" value="F:oxidoreductase activity"/>
    <property type="evidence" value="ECO:0007669"/>
    <property type="project" value="UniProtKB-KW"/>
</dbReference>
<dbReference type="InterPro" id="IPR012951">
    <property type="entry name" value="BBE"/>
</dbReference>
<dbReference type="InterPro" id="IPR016169">
    <property type="entry name" value="FAD-bd_PCMH_sub2"/>
</dbReference>
<dbReference type="PROSITE" id="PS51387">
    <property type="entry name" value="FAD_PCMH"/>
    <property type="match status" value="1"/>
</dbReference>
<dbReference type="OrthoDB" id="2151789at2759"/>
<keyword evidence="7" id="KW-1185">Reference proteome</keyword>
<sequence length="484" mass="50805">MVNLGNSGLCCIGLTLALHGKVHLRGSQAYSDSVSSYYAQQASSVQPLCIVKPTQTTDVANAIKLISLASLLLPSADKAQCHFAVRSGGHASIGNAANIANGVTIDLSGLKTISVASNGVTSVGPGATWDEVYEALEPAGLSVAGGRNAGVGVGGLTTGGGISFFSPRKGWTADTVTNYEVVLADGRVVNANSNVNPDLHWALRGGSNNFGVVTRIDLQAFEQGQLWGGMSFYDADQTIDAHIEALAEFSDAATYDEYSSLITSFVLQPGQPPAVATNLEYTKPVVNPASVQGITSIPSLFSSMRLASMSELADELASLQPYGLRQLSATLTHKATVPMLNATWQRWSDSVASVQSIPDLAWSLSLEPLPPAIYAQGGANSNALGLDDRTDSLVVTVLNAAWGSAADDATVNAAARSLIDSLISDAQDLDAYDPFIYLNYAASWQDPIASYGSANVARLRRVRARYDPLKLFTKNVPGGFKLGD</sequence>
<organism evidence="6 7">
    <name type="scientific">Sodiomyces alkalinus (strain CBS 110278 / VKM F-3762 / F11)</name>
    <name type="common">Alkaliphilic filamentous fungus</name>
    <dbReference type="NCBI Taxonomy" id="1314773"/>
    <lineage>
        <taxon>Eukaryota</taxon>
        <taxon>Fungi</taxon>
        <taxon>Dikarya</taxon>
        <taxon>Ascomycota</taxon>
        <taxon>Pezizomycotina</taxon>
        <taxon>Sordariomycetes</taxon>
        <taxon>Hypocreomycetidae</taxon>
        <taxon>Glomerellales</taxon>
        <taxon>Plectosphaerellaceae</taxon>
        <taxon>Sodiomyces</taxon>
    </lineage>
</organism>
<reference evidence="6 7" key="1">
    <citation type="journal article" date="2018" name="Mol. Ecol.">
        <title>The obligate alkalophilic soda-lake fungus Sodiomyces alkalinus has shifted to a protein diet.</title>
        <authorList>
            <person name="Grum-Grzhimaylo A.A."/>
            <person name="Falkoski D.L."/>
            <person name="van den Heuvel J."/>
            <person name="Valero-Jimenez C.A."/>
            <person name="Min B."/>
            <person name="Choi I.G."/>
            <person name="Lipzen A."/>
            <person name="Daum C.G."/>
            <person name="Aanen D.K."/>
            <person name="Tsang A."/>
            <person name="Henrissat B."/>
            <person name="Bilanenko E.N."/>
            <person name="de Vries R.P."/>
            <person name="van Kan J.A.L."/>
            <person name="Grigoriev I.V."/>
            <person name="Debets A.J.M."/>
        </authorList>
    </citation>
    <scope>NUCLEOTIDE SEQUENCE [LARGE SCALE GENOMIC DNA]</scope>
    <source>
        <strain evidence="6 7">F11</strain>
    </source>
</reference>
<dbReference type="Gene3D" id="3.30.43.10">
    <property type="entry name" value="Uridine Diphospho-n-acetylenolpyruvylglucosamine Reductase, domain 2"/>
    <property type="match status" value="1"/>
</dbReference>
<proteinExistence type="inferred from homology"/>
<dbReference type="Gene3D" id="3.30.465.10">
    <property type="match status" value="1"/>
</dbReference>
<dbReference type="InterPro" id="IPR006094">
    <property type="entry name" value="Oxid_FAD_bind_N"/>
</dbReference>